<keyword evidence="3" id="KW-1003">Cell membrane</keyword>
<evidence type="ECO:0000256" key="8">
    <source>
        <dbReference type="SAM" id="Phobius"/>
    </source>
</evidence>
<dbReference type="GO" id="GO:0005886">
    <property type="term" value="C:plasma membrane"/>
    <property type="evidence" value="ECO:0007669"/>
    <property type="project" value="UniProtKB-SubCell"/>
</dbReference>
<comment type="subcellular location">
    <subcellularLocation>
        <location evidence="1">Cell inner membrane</location>
        <topology evidence="1">Multi-pass membrane protein</topology>
    </subcellularLocation>
</comment>
<evidence type="ECO:0000256" key="2">
    <source>
        <dbReference type="ARBA" id="ARBA00022448"/>
    </source>
</evidence>
<dbReference type="AlphaFoldDB" id="A0A3M5D9A2"/>
<reference evidence="10 11" key="1">
    <citation type="submission" date="2018-08" db="EMBL/GenBank/DDBJ databases">
        <title>Recombination of ecologically and evolutionarily significant loci maintains genetic cohesion in the Pseudomonas syringae species complex.</title>
        <authorList>
            <person name="Dillon M."/>
            <person name="Thakur S."/>
            <person name="Almeida R.N.D."/>
            <person name="Weir B.S."/>
            <person name="Guttman D.S."/>
        </authorList>
    </citation>
    <scope>NUCLEOTIDE SEQUENCE [LARGE SCALE GENOMIC DNA]</scope>
    <source>
        <strain evidence="10 11">ICMP 7846</strain>
    </source>
</reference>
<keyword evidence="7 8" id="KW-0472">Membrane</keyword>
<evidence type="ECO:0000256" key="1">
    <source>
        <dbReference type="ARBA" id="ARBA00004429"/>
    </source>
</evidence>
<dbReference type="GO" id="GO:0055085">
    <property type="term" value="P:transmembrane transport"/>
    <property type="evidence" value="ECO:0007669"/>
    <property type="project" value="InterPro"/>
</dbReference>
<dbReference type="PANTHER" id="PTHR43357:SF4">
    <property type="entry name" value="INNER MEMBRANE ABC TRANSPORTER PERMEASE PROTEIN YDCV"/>
    <property type="match status" value="1"/>
</dbReference>
<comment type="caution">
    <text evidence="10">The sequence shown here is derived from an EMBL/GenBank/DDBJ whole genome shotgun (WGS) entry which is preliminary data.</text>
</comment>
<feature type="domain" description="ABC transmembrane type-1" evidence="9">
    <location>
        <begin position="1"/>
        <end position="73"/>
    </location>
</feature>
<keyword evidence="6 8" id="KW-1133">Transmembrane helix</keyword>
<feature type="transmembrane region" description="Helical" evidence="8">
    <location>
        <begin position="55"/>
        <end position="76"/>
    </location>
</feature>
<evidence type="ECO:0000313" key="10">
    <source>
        <dbReference type="EMBL" id="RMS46261.1"/>
    </source>
</evidence>
<dbReference type="PANTHER" id="PTHR43357">
    <property type="entry name" value="INNER MEMBRANE ABC TRANSPORTER PERMEASE PROTEIN YDCV"/>
    <property type="match status" value="1"/>
</dbReference>
<accession>A0A3M5D9A2</accession>
<dbReference type="InterPro" id="IPR000515">
    <property type="entry name" value="MetI-like"/>
</dbReference>
<organism evidence="10 11">
    <name type="scientific">Pseudomonas aeruginosa</name>
    <dbReference type="NCBI Taxonomy" id="287"/>
    <lineage>
        <taxon>Bacteria</taxon>
        <taxon>Pseudomonadati</taxon>
        <taxon>Pseudomonadota</taxon>
        <taxon>Gammaproteobacteria</taxon>
        <taxon>Pseudomonadales</taxon>
        <taxon>Pseudomonadaceae</taxon>
        <taxon>Pseudomonas</taxon>
    </lineage>
</organism>
<evidence type="ECO:0000313" key="11">
    <source>
        <dbReference type="Proteomes" id="UP000270834"/>
    </source>
</evidence>
<name>A0A3M5D9A2_PSEAI</name>
<evidence type="ECO:0000259" key="9">
    <source>
        <dbReference type="PROSITE" id="PS50928"/>
    </source>
</evidence>
<proteinExistence type="predicted"/>
<evidence type="ECO:0000256" key="5">
    <source>
        <dbReference type="ARBA" id="ARBA00022692"/>
    </source>
</evidence>
<dbReference type="Proteomes" id="UP000270834">
    <property type="component" value="Unassembled WGS sequence"/>
</dbReference>
<sequence length="90" mass="9560">MTLPLIAPGVISGALFAFATSFDEVVVTLFLAGPEQATLPRQMFSGIRENLSPTIAAAATLLIGFSVLLLLTLEWLRGRSEKMRTAQPGG</sequence>
<keyword evidence="2" id="KW-0813">Transport</keyword>
<evidence type="ECO:0000256" key="7">
    <source>
        <dbReference type="ARBA" id="ARBA00023136"/>
    </source>
</evidence>
<dbReference type="PROSITE" id="PS50928">
    <property type="entry name" value="ABC_TM1"/>
    <property type="match status" value="1"/>
</dbReference>
<evidence type="ECO:0000256" key="6">
    <source>
        <dbReference type="ARBA" id="ARBA00022989"/>
    </source>
</evidence>
<dbReference type="EMBL" id="RBSQ01001247">
    <property type="protein sequence ID" value="RMS46261.1"/>
    <property type="molecule type" value="Genomic_DNA"/>
</dbReference>
<gene>
    <name evidence="10" type="ORF">ALP65_04162</name>
</gene>
<dbReference type="SUPFAM" id="SSF161098">
    <property type="entry name" value="MetI-like"/>
    <property type="match status" value="1"/>
</dbReference>
<dbReference type="InterPro" id="IPR035906">
    <property type="entry name" value="MetI-like_sf"/>
</dbReference>
<keyword evidence="4" id="KW-0997">Cell inner membrane</keyword>
<protein>
    <recommendedName>
        <fullName evidence="9">ABC transmembrane type-1 domain-containing protein</fullName>
    </recommendedName>
</protein>
<evidence type="ECO:0000256" key="3">
    <source>
        <dbReference type="ARBA" id="ARBA00022475"/>
    </source>
</evidence>
<dbReference type="Gene3D" id="1.10.3720.10">
    <property type="entry name" value="MetI-like"/>
    <property type="match status" value="1"/>
</dbReference>
<keyword evidence="5 8" id="KW-0812">Transmembrane</keyword>
<evidence type="ECO:0000256" key="4">
    <source>
        <dbReference type="ARBA" id="ARBA00022519"/>
    </source>
</evidence>